<evidence type="ECO:0000256" key="7">
    <source>
        <dbReference type="RuleBase" id="RU003942"/>
    </source>
</evidence>
<evidence type="ECO:0000256" key="4">
    <source>
        <dbReference type="ARBA" id="ARBA00022692"/>
    </source>
</evidence>
<dbReference type="PANTHER" id="PTHR30561:SF0">
    <property type="entry name" value="GUANIDINIUM EXPORTER"/>
    <property type="match status" value="1"/>
</dbReference>
<feature type="transmembrane region" description="Helical" evidence="8">
    <location>
        <begin position="33"/>
        <end position="51"/>
    </location>
</feature>
<keyword evidence="10" id="KW-1185">Reference proteome</keyword>
<reference evidence="9 10" key="1">
    <citation type="submission" date="2020-08" db="EMBL/GenBank/DDBJ databases">
        <title>A Genomic Blueprint of the Chicken Gut Microbiome.</title>
        <authorList>
            <person name="Gilroy R."/>
            <person name="Ravi A."/>
            <person name="Getino M."/>
            <person name="Pursley I."/>
            <person name="Horton D.L."/>
            <person name="Alikhan N.-F."/>
            <person name="Baker D."/>
            <person name="Gharbi K."/>
            <person name="Hall N."/>
            <person name="Watson M."/>
            <person name="Adriaenssens E.M."/>
            <person name="Foster-Nyarko E."/>
            <person name="Jarju S."/>
            <person name="Secka A."/>
            <person name="Antonio M."/>
            <person name="Oren A."/>
            <person name="Chaudhuri R."/>
            <person name="La Ragione R.M."/>
            <person name="Hildebrand F."/>
            <person name="Pallen M.J."/>
        </authorList>
    </citation>
    <scope>NUCLEOTIDE SEQUENCE [LARGE SCALE GENOMIC DNA]</scope>
    <source>
        <strain evidence="9 10">Sa2BUA2</strain>
    </source>
</reference>
<evidence type="ECO:0000313" key="10">
    <source>
        <dbReference type="Proteomes" id="UP000652763"/>
    </source>
</evidence>
<dbReference type="EMBL" id="JACSQC010000001">
    <property type="protein sequence ID" value="MBD8042698.1"/>
    <property type="molecule type" value="Genomic_DNA"/>
</dbReference>
<evidence type="ECO:0000256" key="6">
    <source>
        <dbReference type="ARBA" id="ARBA00023136"/>
    </source>
</evidence>
<evidence type="ECO:0000256" key="1">
    <source>
        <dbReference type="ARBA" id="ARBA00004651"/>
    </source>
</evidence>
<protein>
    <submittedName>
        <fullName evidence="9">Multidrug efflux SMR transporter</fullName>
    </submittedName>
</protein>
<feature type="transmembrane region" description="Helical" evidence="8">
    <location>
        <begin position="84"/>
        <end position="103"/>
    </location>
</feature>
<organism evidence="9 10">
    <name type="scientific">Arthrobacter pullicola</name>
    <dbReference type="NCBI Taxonomy" id="2762224"/>
    <lineage>
        <taxon>Bacteria</taxon>
        <taxon>Bacillati</taxon>
        <taxon>Actinomycetota</taxon>
        <taxon>Actinomycetes</taxon>
        <taxon>Micrococcales</taxon>
        <taxon>Micrococcaceae</taxon>
        <taxon>Arthrobacter</taxon>
    </lineage>
</organism>
<sequence length="104" mass="10609">MAWVILIASGMLEAVWATALGKSNNFRNPLPSIVFVLALTASMAGLAWAMLSIPVGTAYAVWVGIGAVLTAAYAMAFGGEKATVAKVVLLMGIIGCVVGLKVVA</sequence>
<accession>A0ABR8YEY0</accession>
<dbReference type="PANTHER" id="PTHR30561">
    <property type="entry name" value="SMR FAMILY PROTON-DEPENDENT DRUG EFFLUX TRANSPORTER SUGE"/>
    <property type="match status" value="1"/>
</dbReference>
<dbReference type="InterPro" id="IPR000390">
    <property type="entry name" value="Small_drug/metabolite_transptr"/>
</dbReference>
<dbReference type="InterPro" id="IPR045324">
    <property type="entry name" value="Small_multidrug_res"/>
</dbReference>
<evidence type="ECO:0000256" key="5">
    <source>
        <dbReference type="ARBA" id="ARBA00022989"/>
    </source>
</evidence>
<comment type="caution">
    <text evidence="9">The sequence shown here is derived from an EMBL/GenBank/DDBJ whole genome shotgun (WGS) entry which is preliminary data.</text>
</comment>
<evidence type="ECO:0000256" key="3">
    <source>
        <dbReference type="ARBA" id="ARBA00022475"/>
    </source>
</evidence>
<dbReference type="Gene3D" id="1.10.3730.20">
    <property type="match status" value="1"/>
</dbReference>
<name>A0ABR8YEY0_9MICC</name>
<proteinExistence type="inferred from homology"/>
<dbReference type="InterPro" id="IPR037185">
    <property type="entry name" value="EmrE-like"/>
</dbReference>
<keyword evidence="2" id="KW-0813">Transport</keyword>
<comment type="similarity">
    <text evidence="7">Belongs to the drug/metabolite transporter (DMT) superfamily. Small multidrug resistance (SMR) (TC 2.A.7.1) family.</text>
</comment>
<evidence type="ECO:0000256" key="2">
    <source>
        <dbReference type="ARBA" id="ARBA00022448"/>
    </source>
</evidence>
<dbReference type="Pfam" id="PF00893">
    <property type="entry name" value="Multi_Drug_Res"/>
    <property type="match status" value="1"/>
</dbReference>
<dbReference type="Proteomes" id="UP000652763">
    <property type="component" value="Unassembled WGS sequence"/>
</dbReference>
<keyword evidence="3" id="KW-1003">Cell membrane</keyword>
<keyword evidence="6 8" id="KW-0472">Membrane</keyword>
<evidence type="ECO:0000313" key="9">
    <source>
        <dbReference type="EMBL" id="MBD8042698.1"/>
    </source>
</evidence>
<dbReference type="SUPFAM" id="SSF103481">
    <property type="entry name" value="Multidrug resistance efflux transporter EmrE"/>
    <property type="match status" value="1"/>
</dbReference>
<dbReference type="RefSeq" id="WP_191745612.1">
    <property type="nucleotide sequence ID" value="NZ_JACSQC010000001.1"/>
</dbReference>
<comment type="subcellular location">
    <subcellularLocation>
        <location evidence="1 7">Cell membrane</location>
        <topology evidence="1 7">Multi-pass membrane protein</topology>
    </subcellularLocation>
</comment>
<gene>
    <name evidence="9" type="ORF">H9638_02620</name>
</gene>
<feature type="transmembrane region" description="Helical" evidence="8">
    <location>
        <begin position="58"/>
        <end position="78"/>
    </location>
</feature>
<keyword evidence="4 7" id="KW-0812">Transmembrane</keyword>
<keyword evidence="5 8" id="KW-1133">Transmembrane helix</keyword>
<evidence type="ECO:0000256" key="8">
    <source>
        <dbReference type="SAM" id="Phobius"/>
    </source>
</evidence>